<evidence type="ECO:0000313" key="3">
    <source>
        <dbReference type="Proteomes" id="UP000240883"/>
    </source>
</evidence>
<reference evidence="2 3" key="1">
    <citation type="journal article" date="2018" name="Front. Microbiol.">
        <title>Genome-Wide Analysis of Corynespora cassiicola Leaf Fall Disease Putative Effectors.</title>
        <authorList>
            <person name="Lopez D."/>
            <person name="Ribeiro S."/>
            <person name="Label P."/>
            <person name="Fumanal B."/>
            <person name="Venisse J.S."/>
            <person name="Kohler A."/>
            <person name="de Oliveira R.R."/>
            <person name="Labutti K."/>
            <person name="Lipzen A."/>
            <person name="Lail K."/>
            <person name="Bauer D."/>
            <person name="Ohm R.A."/>
            <person name="Barry K.W."/>
            <person name="Spatafora J."/>
            <person name="Grigoriev I.V."/>
            <person name="Martin F.M."/>
            <person name="Pujade-Renaud V."/>
        </authorList>
    </citation>
    <scope>NUCLEOTIDE SEQUENCE [LARGE SCALE GENOMIC DNA]</scope>
    <source>
        <strain evidence="2 3">Philippines</strain>
    </source>
</reference>
<proteinExistence type="predicted"/>
<dbReference type="EMBL" id="KZ678150">
    <property type="protein sequence ID" value="PSN60210.1"/>
    <property type="molecule type" value="Genomic_DNA"/>
</dbReference>
<name>A0A2T2N484_CORCC</name>
<gene>
    <name evidence="2" type="ORF">BS50DRAFT_604785</name>
</gene>
<sequence>METASFNGPWTRSLDELRTSVKNMPDKYRASFDNLSKDTIKTICDPDSLHIWETDSDIDNVLQLTQVIAKIRNPPSPSPSTSASDKKTLGTIILASSHPTRNNFARCCDLVKHLTGNNGKKHLEGTVYAFDTIVVVRGVDPASPPTGDAAKVVVDRINTCINRIFKMCRYSDAQRKLVWHHGPAFAFMLDWINSTTPDLRACLSALSLTGALDLVSGPAAKPSPEGRRNSLKDLARLEEYAAKLAVPVVWLDPKHQGIVFEHLATYMYFYAYYLPTFLPAPVLETHLHAAMDALVTFAARLRGAATSTYGAALVRDVQAHLDARVARPWAASCIDARSYDKASCRDAAKDASIHAAVHLADSPFQPFSQAIPAFARLAVGPAAGGGMACVAAPAVFDFSAGTVRASSAGVHRVLVSRGAGPEDVDKVTARVQGMMMGVLERVRTGRAEPKISEEFKESWKEVVCVVEWGMEGCKGRMPKGVEGKVGFVGEKVRAGTWGFVVGAKERERKDGAAATMNTGMQNWLGQWGQGHGHGQGQQQGGQGLWGAGIQIPQQQQQQQQQQQLSQSGAPRSWHAGSGASRDQGRSGGWFS</sequence>
<dbReference type="STRING" id="1448308.A0A2T2N484"/>
<feature type="compositionally biased region" description="Gly residues" evidence="1">
    <location>
        <begin position="527"/>
        <end position="546"/>
    </location>
</feature>
<feature type="compositionally biased region" description="Low complexity" evidence="1">
    <location>
        <begin position="553"/>
        <end position="563"/>
    </location>
</feature>
<protein>
    <submittedName>
        <fullName evidence="2">Uncharacterized protein</fullName>
    </submittedName>
</protein>
<dbReference type="OrthoDB" id="3796651at2759"/>
<feature type="region of interest" description="Disordered" evidence="1">
    <location>
        <begin position="522"/>
        <end position="591"/>
    </location>
</feature>
<organism evidence="2 3">
    <name type="scientific">Corynespora cassiicola Philippines</name>
    <dbReference type="NCBI Taxonomy" id="1448308"/>
    <lineage>
        <taxon>Eukaryota</taxon>
        <taxon>Fungi</taxon>
        <taxon>Dikarya</taxon>
        <taxon>Ascomycota</taxon>
        <taxon>Pezizomycotina</taxon>
        <taxon>Dothideomycetes</taxon>
        <taxon>Pleosporomycetidae</taxon>
        <taxon>Pleosporales</taxon>
        <taxon>Corynesporascaceae</taxon>
        <taxon>Corynespora</taxon>
    </lineage>
</organism>
<dbReference type="AlphaFoldDB" id="A0A2T2N484"/>
<evidence type="ECO:0000313" key="2">
    <source>
        <dbReference type="EMBL" id="PSN60210.1"/>
    </source>
</evidence>
<accession>A0A2T2N484</accession>
<keyword evidence="3" id="KW-1185">Reference proteome</keyword>
<evidence type="ECO:0000256" key="1">
    <source>
        <dbReference type="SAM" id="MobiDB-lite"/>
    </source>
</evidence>
<dbReference type="Proteomes" id="UP000240883">
    <property type="component" value="Unassembled WGS sequence"/>
</dbReference>